<accession>A0A1G7AMH4</accession>
<dbReference type="OrthoDB" id="513552at2"/>
<reference evidence="2" key="1">
    <citation type="submission" date="2016-10" db="EMBL/GenBank/DDBJ databases">
        <authorList>
            <person name="Varghese N."/>
            <person name="Submissions S."/>
        </authorList>
    </citation>
    <scope>NUCLEOTIDE SEQUENCE [LARGE SCALE GENOMIC DNA]</scope>
    <source>
        <strain evidence="2">DSM 21424</strain>
    </source>
</reference>
<dbReference type="EMBL" id="FNAT01000001">
    <property type="protein sequence ID" value="SDE16124.1"/>
    <property type="molecule type" value="Genomic_DNA"/>
</dbReference>
<evidence type="ECO:0008006" key="3">
    <source>
        <dbReference type="Google" id="ProtNLM"/>
    </source>
</evidence>
<organism evidence="1 2">
    <name type="scientific">Limimaricola pyoseonensis</name>
    <dbReference type="NCBI Taxonomy" id="521013"/>
    <lineage>
        <taxon>Bacteria</taxon>
        <taxon>Pseudomonadati</taxon>
        <taxon>Pseudomonadota</taxon>
        <taxon>Alphaproteobacteria</taxon>
        <taxon>Rhodobacterales</taxon>
        <taxon>Paracoccaceae</taxon>
        <taxon>Limimaricola</taxon>
    </lineage>
</organism>
<protein>
    <recommendedName>
        <fullName evidence="3">DUF4112 domain-containing protein</fullName>
    </recommendedName>
</protein>
<dbReference type="PANTHER" id="PTHR35519">
    <property type="entry name" value="MEMBRANE PROTEINS"/>
    <property type="match status" value="1"/>
</dbReference>
<dbReference type="RefSeq" id="WP_090109862.1">
    <property type="nucleotide sequence ID" value="NZ_FNAT01000001.1"/>
</dbReference>
<evidence type="ECO:0000313" key="2">
    <source>
        <dbReference type="Proteomes" id="UP000198922"/>
    </source>
</evidence>
<dbReference type="PANTHER" id="PTHR35519:SF2">
    <property type="entry name" value="PH DOMAIN PROTEIN"/>
    <property type="match status" value="1"/>
</dbReference>
<sequence length="135" mass="14825">MPKDTTTREIRHAEELARLDRMAHLLDARFKLFGFRFGYDSLLGLIPGIGDTIALAPSAWLVWRATQLGVPRGKIARMAANTGIDYVVGSIPVIGDLIDFGFKANLRNAAILREHLEADAVWMKDVTPGRPGGRG</sequence>
<keyword evidence="2" id="KW-1185">Reference proteome</keyword>
<dbReference type="STRING" id="521013.SAMN04488567_1036"/>
<proteinExistence type="predicted"/>
<evidence type="ECO:0000313" key="1">
    <source>
        <dbReference type="EMBL" id="SDE16124.1"/>
    </source>
</evidence>
<dbReference type="AlphaFoldDB" id="A0A1G7AMH4"/>
<dbReference type="Proteomes" id="UP000198922">
    <property type="component" value="Unassembled WGS sequence"/>
</dbReference>
<gene>
    <name evidence="1" type="ORF">SAMN04488567_1036</name>
</gene>
<dbReference type="InterPro" id="IPR025187">
    <property type="entry name" value="DUF4112"/>
</dbReference>
<name>A0A1G7AMH4_9RHOB</name>
<dbReference type="Pfam" id="PF13430">
    <property type="entry name" value="DUF4112"/>
    <property type="match status" value="1"/>
</dbReference>